<keyword evidence="3" id="KW-1133">Transmembrane helix</keyword>
<dbReference type="Gene3D" id="2.40.30.170">
    <property type="match status" value="1"/>
</dbReference>
<comment type="similarity">
    <text evidence="1">Belongs to the membrane fusion protein (MFP) (TC 8.A.1) family.</text>
</comment>
<gene>
    <name evidence="6" type="ORF">COV57_02395</name>
</gene>
<keyword evidence="3" id="KW-0812">Transmembrane</keyword>
<dbReference type="InterPro" id="IPR058647">
    <property type="entry name" value="BSH_CzcB-like"/>
</dbReference>
<organism evidence="6 7">
    <name type="scientific">Candidatus Liptonbacteria bacterium CG11_big_fil_rev_8_21_14_0_20_35_14</name>
    <dbReference type="NCBI Taxonomy" id="1974634"/>
    <lineage>
        <taxon>Bacteria</taxon>
        <taxon>Candidatus Liptoniibacteriota</taxon>
    </lineage>
</organism>
<feature type="domain" description="CzcB-like barrel-sandwich hybrid" evidence="5">
    <location>
        <begin position="72"/>
        <end position="381"/>
    </location>
</feature>
<comment type="caution">
    <text evidence="6">The sequence shown here is derived from an EMBL/GenBank/DDBJ whole genome shotgun (WGS) entry which is preliminary data.</text>
</comment>
<evidence type="ECO:0000313" key="6">
    <source>
        <dbReference type="EMBL" id="PIR04817.1"/>
    </source>
</evidence>
<feature type="transmembrane region" description="Helical" evidence="3">
    <location>
        <begin position="12"/>
        <end position="31"/>
    </location>
</feature>
<evidence type="ECO:0000259" key="4">
    <source>
        <dbReference type="Pfam" id="PF25967"/>
    </source>
</evidence>
<dbReference type="AlphaFoldDB" id="A0A2H0N7H6"/>
<dbReference type="SUPFAM" id="SSF111369">
    <property type="entry name" value="HlyD-like secretion proteins"/>
    <property type="match status" value="2"/>
</dbReference>
<dbReference type="Pfam" id="PF25973">
    <property type="entry name" value="BSH_CzcB"/>
    <property type="match status" value="1"/>
</dbReference>
<proteinExistence type="inferred from homology"/>
<evidence type="ECO:0000313" key="7">
    <source>
        <dbReference type="Proteomes" id="UP000229893"/>
    </source>
</evidence>
<sequence>MYKFILKRKKVLGLSVLGVIIVAIIASSFFGSEELKESENKDRAVVIKSIAELNGTKSNLSLVGEISSQNEVDIISQSSGVITSVNAKLGSYVPAGFVLAQIENSAQRGRLLQSEAVVETAEANLAKIKKGLRDEQMVVLQNTLSSEEDRLYEARKSLIDSLNSAFILSDDAIRNKVDQFIIDPQSPSPQLAFNTSDTQAEINIELGRLQIEKLLNSWRNEIIELEAKSSDLNKASDTAYKNTSSIASYLDQTAITINSLTANSVFSASDISTWKTSLTLARTNMSGALSTITSARDRLSSRESAYISAQKNLEIATTGERVEDILVVEANLKQAQGALQEAKSNLEKTLLRTPIAGTVIDLLINNGDFVNTFTKIGKVANESGLKVTTFISEKDVNQIQIGSKATISDLFLGTVTQISPALDPITRKIEVTIGINGDHNLINGQNVSVAIERKIDTNQPLSIPLSALKVGALKNFVFTVNEENILVAHEVTLGALLGDKIIIASGLDPDMNIVVDARGLREGDTVITEL</sequence>
<evidence type="ECO:0000256" key="3">
    <source>
        <dbReference type="SAM" id="Phobius"/>
    </source>
</evidence>
<evidence type="ECO:0000259" key="5">
    <source>
        <dbReference type="Pfam" id="PF25973"/>
    </source>
</evidence>
<evidence type="ECO:0000256" key="1">
    <source>
        <dbReference type="ARBA" id="ARBA00009477"/>
    </source>
</evidence>
<name>A0A2H0N7H6_9BACT</name>
<keyword evidence="2" id="KW-0175">Coiled coil</keyword>
<dbReference type="NCBIfam" id="TIGR01730">
    <property type="entry name" value="RND_mfp"/>
    <property type="match status" value="1"/>
</dbReference>
<evidence type="ECO:0008006" key="8">
    <source>
        <dbReference type="Google" id="ProtNLM"/>
    </source>
</evidence>
<protein>
    <recommendedName>
        <fullName evidence="8">RND efflux pump membrane fusion protein barrel-sandwich domain-containing protein</fullName>
    </recommendedName>
</protein>
<dbReference type="GO" id="GO:1990281">
    <property type="term" value="C:efflux pump complex"/>
    <property type="evidence" value="ECO:0007669"/>
    <property type="project" value="TreeGrafter"/>
</dbReference>
<reference evidence="6 7" key="1">
    <citation type="submission" date="2017-09" db="EMBL/GenBank/DDBJ databases">
        <title>Depth-based differentiation of microbial function through sediment-hosted aquifers and enrichment of novel symbionts in the deep terrestrial subsurface.</title>
        <authorList>
            <person name="Probst A.J."/>
            <person name="Ladd B."/>
            <person name="Jarett J.K."/>
            <person name="Geller-Mcgrath D.E."/>
            <person name="Sieber C.M."/>
            <person name="Emerson J.B."/>
            <person name="Anantharaman K."/>
            <person name="Thomas B.C."/>
            <person name="Malmstrom R."/>
            <person name="Stieglmeier M."/>
            <person name="Klingl A."/>
            <person name="Woyke T."/>
            <person name="Ryan C.M."/>
            <person name="Banfield J.F."/>
        </authorList>
    </citation>
    <scope>NUCLEOTIDE SEQUENCE [LARGE SCALE GENOMIC DNA]</scope>
    <source>
        <strain evidence="6">CG11_big_fil_rev_8_21_14_0_20_35_14</strain>
    </source>
</reference>
<dbReference type="InterPro" id="IPR006143">
    <property type="entry name" value="RND_pump_MFP"/>
</dbReference>
<dbReference type="Proteomes" id="UP000229893">
    <property type="component" value="Unassembled WGS sequence"/>
</dbReference>
<dbReference type="Pfam" id="PF25967">
    <property type="entry name" value="RND-MFP_C"/>
    <property type="match status" value="1"/>
</dbReference>
<dbReference type="Gene3D" id="2.40.420.20">
    <property type="match status" value="1"/>
</dbReference>
<dbReference type="InterPro" id="IPR058627">
    <property type="entry name" value="MdtA-like_C"/>
</dbReference>
<feature type="coiled-coil region" evidence="2">
    <location>
        <begin position="208"/>
        <end position="235"/>
    </location>
</feature>
<dbReference type="EMBL" id="PCWO01000033">
    <property type="protein sequence ID" value="PIR04817.1"/>
    <property type="molecule type" value="Genomic_DNA"/>
</dbReference>
<dbReference type="Gene3D" id="2.40.50.100">
    <property type="match status" value="2"/>
</dbReference>
<keyword evidence="3" id="KW-0472">Membrane</keyword>
<dbReference type="Gene3D" id="1.10.287.470">
    <property type="entry name" value="Helix hairpin bin"/>
    <property type="match status" value="2"/>
</dbReference>
<feature type="domain" description="Multidrug resistance protein MdtA-like C-terminal permuted SH3" evidence="4">
    <location>
        <begin position="462"/>
        <end position="516"/>
    </location>
</feature>
<accession>A0A2H0N7H6</accession>
<evidence type="ECO:0000256" key="2">
    <source>
        <dbReference type="SAM" id="Coils"/>
    </source>
</evidence>
<dbReference type="GO" id="GO:0015562">
    <property type="term" value="F:efflux transmembrane transporter activity"/>
    <property type="evidence" value="ECO:0007669"/>
    <property type="project" value="TreeGrafter"/>
</dbReference>
<dbReference type="PANTHER" id="PTHR30469">
    <property type="entry name" value="MULTIDRUG RESISTANCE PROTEIN MDTA"/>
    <property type="match status" value="1"/>
</dbReference>
<feature type="coiled-coil region" evidence="2">
    <location>
        <begin position="325"/>
        <end position="352"/>
    </location>
</feature>